<reference evidence="2" key="1">
    <citation type="submission" date="2016-04" db="EMBL/GenBank/DDBJ databases">
        <title>Cephalotus genome sequencing.</title>
        <authorList>
            <person name="Fukushima K."/>
            <person name="Hasebe M."/>
            <person name="Fang X."/>
        </authorList>
    </citation>
    <scope>NUCLEOTIDE SEQUENCE [LARGE SCALE GENOMIC DNA]</scope>
    <source>
        <strain evidence="2">cv. St1</strain>
    </source>
</reference>
<name>A0A1Q3CDM3_CEPFO</name>
<evidence type="ECO:0000313" key="2">
    <source>
        <dbReference type="Proteomes" id="UP000187406"/>
    </source>
</evidence>
<keyword evidence="2" id="KW-1185">Reference proteome</keyword>
<gene>
    <name evidence="1" type="ORF">CFOL_v3_21696</name>
</gene>
<dbReference type="PANTHER" id="PTHR47592:SF31">
    <property type="entry name" value="ZINC FINGER, CCHC-TYPE-RELATED"/>
    <property type="match status" value="1"/>
</dbReference>
<dbReference type="InParanoid" id="A0A1Q3CDM3"/>
<comment type="caution">
    <text evidence="1">The sequence shown here is derived from an EMBL/GenBank/DDBJ whole genome shotgun (WGS) entry which is preliminary data.</text>
</comment>
<protein>
    <submittedName>
        <fullName evidence="1">UBN2_2 domain-containing protein</fullName>
    </submittedName>
</protein>
<sequence>MKAQRKKRVEDEEFAREHILNTLSDRLYDLYTSVKSPRELWEALEFKYKAEDEGSNKYLISKYLDFKMVDTKPIIKQVHELQVTVNKLRILKIVLFETFEVGAIIAKLPPSWKYFAKKVDAEV</sequence>
<accession>A0A1Q3CDM3</accession>
<dbReference type="AlphaFoldDB" id="A0A1Q3CDM3"/>
<evidence type="ECO:0000313" key="1">
    <source>
        <dbReference type="EMBL" id="GAV78228.1"/>
    </source>
</evidence>
<dbReference type="EMBL" id="BDDD01001762">
    <property type="protein sequence ID" value="GAV78228.1"/>
    <property type="molecule type" value="Genomic_DNA"/>
</dbReference>
<organism evidence="1 2">
    <name type="scientific">Cephalotus follicularis</name>
    <name type="common">Albany pitcher plant</name>
    <dbReference type="NCBI Taxonomy" id="3775"/>
    <lineage>
        <taxon>Eukaryota</taxon>
        <taxon>Viridiplantae</taxon>
        <taxon>Streptophyta</taxon>
        <taxon>Embryophyta</taxon>
        <taxon>Tracheophyta</taxon>
        <taxon>Spermatophyta</taxon>
        <taxon>Magnoliopsida</taxon>
        <taxon>eudicotyledons</taxon>
        <taxon>Gunneridae</taxon>
        <taxon>Pentapetalae</taxon>
        <taxon>rosids</taxon>
        <taxon>fabids</taxon>
        <taxon>Oxalidales</taxon>
        <taxon>Cephalotaceae</taxon>
        <taxon>Cephalotus</taxon>
    </lineage>
</organism>
<dbReference type="OrthoDB" id="1651011at2759"/>
<proteinExistence type="predicted"/>
<dbReference type="Pfam" id="PF14223">
    <property type="entry name" value="Retrotran_gag_2"/>
    <property type="match status" value="1"/>
</dbReference>
<dbReference type="Proteomes" id="UP000187406">
    <property type="component" value="Unassembled WGS sequence"/>
</dbReference>
<dbReference type="PANTHER" id="PTHR47592">
    <property type="entry name" value="PBF68 PROTEIN"/>
    <property type="match status" value="1"/>
</dbReference>